<dbReference type="InterPro" id="IPR011047">
    <property type="entry name" value="Quinoprotein_ADH-like_sf"/>
</dbReference>
<evidence type="ECO:0000313" key="1">
    <source>
        <dbReference type="EMBL" id="GAA2020883.1"/>
    </source>
</evidence>
<protein>
    <submittedName>
        <fullName evidence="1">Uncharacterized protein</fullName>
    </submittedName>
</protein>
<gene>
    <name evidence="1" type="ORF">GCM10009740_06680</name>
</gene>
<dbReference type="Pfam" id="PF17164">
    <property type="entry name" value="DUF5122"/>
    <property type="match status" value="2"/>
</dbReference>
<dbReference type="SUPFAM" id="SSF50998">
    <property type="entry name" value="Quinoprotein alcohol dehydrogenase-like"/>
    <property type="match status" value="2"/>
</dbReference>
<comment type="caution">
    <text evidence="1">The sequence shown here is derived from an EMBL/GenBank/DDBJ whole genome shotgun (WGS) entry which is preliminary data.</text>
</comment>
<dbReference type="PANTHER" id="PTHR31778:SF2">
    <property type="entry name" value="BUD SITE SELECTION PROTEIN RAX2"/>
    <property type="match status" value="1"/>
</dbReference>
<reference evidence="1 2" key="1">
    <citation type="journal article" date="2019" name="Int. J. Syst. Evol. Microbiol.">
        <title>The Global Catalogue of Microorganisms (GCM) 10K type strain sequencing project: providing services to taxonomists for standard genome sequencing and annotation.</title>
        <authorList>
            <consortium name="The Broad Institute Genomics Platform"/>
            <consortium name="The Broad Institute Genome Sequencing Center for Infectious Disease"/>
            <person name="Wu L."/>
            <person name="Ma J."/>
        </authorList>
    </citation>
    <scope>NUCLEOTIDE SEQUENCE [LARGE SCALE GENOMIC DNA]</scope>
    <source>
        <strain evidence="1 2">JCM 14283</strain>
    </source>
</reference>
<dbReference type="PANTHER" id="PTHR31778">
    <property type="entry name" value="BUD SITE SELECTION PROTEIN RAX2"/>
    <property type="match status" value="1"/>
</dbReference>
<proteinExistence type="predicted"/>
<sequence>MAAALATTPPTASAAVVLPPGPALSPSADSSFWGTNGRVVDIVSNGTKAWIAGGFDYVGPNTGRAVTVDSSTGTRIPSSNIVDGTVNASAPDGKGGYYLAGDFSRVSDLRRQGLAHIKSDGTVDRGWPASAVTTTVIVGGVAKAQTGSVRSIAVAGDRLIIGGEFDAVNGVPSARLAAIGLDGNVISTWHASANATVNALAVAGDKVYVGGSFTTVNGAARTYLSRVQLLDGATDPTFPVSTNGPVYALDVQGGATSAQDTVKVGGDFTSVTSSGAVTTRTRLAAVAGSGAVLSWAPPANGTVRAIASDSATGTTFVGGTFSQLGGQNRTQLGALTSSGVPTGFDASLSGCQAPHTLKSTNTLPSCTVEVQALQITAGTLYVGGVFTTSQGSLRHDAAAYSVATGRLTSWLPMPGARVRTFTSLGATTVMGGDFVSTGGQYRRGVAKIDLATGTLDPTFRADADNMVLDLELTADRTRLYLAGTFMAVNGVVRQRVAAVDATTGALVTSFAPQVNQGVYTIAVRQSYVYLGGQFTAIGTVARQHAARISAVNGSVDTTWTANTNGPSGSPYQGGMVLSLAVAPDNSRVFLAGPFKTVNGVALPDGIAALSGTSGALLPKQLGGVHSCSTQHWVVALKISDDGKRLYGGDVCPDWIYQWDAVNLSQTKAYGLNWSTACNAGMQGTLEVNGTFYYGSHGGDKGSGGYCWQSPTVHTRISQQRFFAFRASDGALTAYAPQFDSPMGVWSFAAVPQGLLVGGDFTIAGNRNTVAQGLTLFRGTP</sequence>
<dbReference type="EMBL" id="BAAANB010000001">
    <property type="protein sequence ID" value="GAA2020883.1"/>
    <property type="molecule type" value="Genomic_DNA"/>
</dbReference>
<dbReference type="Proteomes" id="UP001501285">
    <property type="component" value="Unassembled WGS sequence"/>
</dbReference>
<organism evidence="1 2">
    <name type="scientific">Terrabacter terrae</name>
    <dbReference type="NCBI Taxonomy" id="318434"/>
    <lineage>
        <taxon>Bacteria</taxon>
        <taxon>Bacillati</taxon>
        <taxon>Actinomycetota</taxon>
        <taxon>Actinomycetes</taxon>
        <taxon>Micrococcales</taxon>
        <taxon>Intrasporangiaceae</taxon>
        <taxon>Terrabacter</taxon>
    </lineage>
</organism>
<accession>A0ABN2TUQ9</accession>
<name>A0ABN2TUQ9_9MICO</name>
<dbReference type="InterPro" id="IPR013431">
    <property type="entry name" value="Delta_60_rpt"/>
</dbReference>
<keyword evidence="2" id="KW-1185">Reference proteome</keyword>
<dbReference type="RefSeq" id="WP_343987478.1">
    <property type="nucleotide sequence ID" value="NZ_BAAANB010000001.1"/>
</dbReference>
<dbReference type="Gene3D" id="2.80.10.50">
    <property type="match status" value="2"/>
</dbReference>
<evidence type="ECO:0000313" key="2">
    <source>
        <dbReference type="Proteomes" id="UP001501285"/>
    </source>
</evidence>